<comment type="caution">
    <text evidence="1">The sequence shown here is derived from an EMBL/GenBank/DDBJ whole genome shotgun (WGS) entry which is preliminary data.</text>
</comment>
<reference evidence="1 2" key="1">
    <citation type="journal article" date="2016" name="Nat. Commun.">
        <title>Thousands of microbial genomes shed light on interconnected biogeochemical processes in an aquifer system.</title>
        <authorList>
            <person name="Anantharaman K."/>
            <person name="Brown C.T."/>
            <person name="Hug L.A."/>
            <person name="Sharon I."/>
            <person name="Castelle C.J."/>
            <person name="Probst A.J."/>
            <person name="Thomas B.C."/>
            <person name="Singh A."/>
            <person name="Wilkins M.J."/>
            <person name="Karaoz U."/>
            <person name="Brodie E.L."/>
            <person name="Williams K.H."/>
            <person name="Hubbard S.S."/>
            <person name="Banfield J.F."/>
        </authorList>
    </citation>
    <scope>NUCLEOTIDE SEQUENCE [LARGE SCALE GENOMIC DNA]</scope>
</reference>
<dbReference type="EMBL" id="MFTT01000021">
    <property type="protein sequence ID" value="OGI69694.1"/>
    <property type="molecule type" value="Genomic_DNA"/>
</dbReference>
<dbReference type="Proteomes" id="UP000178059">
    <property type="component" value="Unassembled WGS sequence"/>
</dbReference>
<protein>
    <submittedName>
        <fullName evidence="1">Uncharacterized protein</fullName>
    </submittedName>
</protein>
<accession>A0A1F6VJA2</accession>
<evidence type="ECO:0000313" key="2">
    <source>
        <dbReference type="Proteomes" id="UP000178059"/>
    </source>
</evidence>
<dbReference type="AlphaFoldDB" id="A0A1F6VJA2"/>
<sequence>MDAKMNKKQDIVKLAKAGNEPAEFALGKKGILICPEDDSYYFKKSWHNGRRAFLNRRENHDLSFRKVLCPADLMIKNGLWEGKVIIENPPKDKLTEIKNLIRNFDKVAQAKDTLDRIIKIDSEKGNLIVTTTENQMAHKLAKKIHDAFKKVSLKTSYQKAPGDAEIVWVKFQ</sequence>
<dbReference type="STRING" id="1801743.A2824_03190"/>
<evidence type="ECO:0000313" key="1">
    <source>
        <dbReference type="EMBL" id="OGI69694.1"/>
    </source>
</evidence>
<name>A0A1F6VJA2_9BACT</name>
<gene>
    <name evidence="1" type="ORF">A2824_03190</name>
</gene>
<proteinExistence type="predicted"/>
<organism evidence="1 2">
    <name type="scientific">Candidatus Nomurabacteria bacterium RIFCSPHIGHO2_01_FULL_42_16</name>
    <dbReference type="NCBI Taxonomy" id="1801743"/>
    <lineage>
        <taxon>Bacteria</taxon>
        <taxon>Candidatus Nomuraibacteriota</taxon>
    </lineage>
</organism>